<dbReference type="HOGENOM" id="CLU_100268_0_0_1"/>
<reference evidence="2 3" key="1">
    <citation type="journal article" date="2008" name="PLoS Genet.">
        <title>Genomic islands in the pathogenic filamentous fungus Aspergillus fumigatus.</title>
        <authorList>
            <person name="Fedorova N.D."/>
            <person name="Khaldi N."/>
            <person name="Joardar V.S."/>
            <person name="Maiti R."/>
            <person name="Amedeo P."/>
            <person name="Anderson M.J."/>
            <person name="Crabtree J."/>
            <person name="Silva J.C."/>
            <person name="Badger J.H."/>
            <person name="Albarraq A."/>
            <person name="Angiuoli S."/>
            <person name="Bussey H."/>
            <person name="Bowyer P."/>
            <person name="Cotty P.J."/>
            <person name="Dyer P.S."/>
            <person name="Egan A."/>
            <person name="Galens K."/>
            <person name="Fraser-Liggett C.M."/>
            <person name="Haas B.J."/>
            <person name="Inman J.M."/>
            <person name="Kent R."/>
            <person name="Lemieux S."/>
            <person name="Malavazi I."/>
            <person name="Orvis J."/>
            <person name="Roemer T."/>
            <person name="Ronning C.M."/>
            <person name="Sundaram J.P."/>
            <person name="Sutton G."/>
            <person name="Turner G."/>
            <person name="Venter J.C."/>
            <person name="White O.R."/>
            <person name="Whitty B.R."/>
            <person name="Youngman P."/>
            <person name="Wolfe K.H."/>
            <person name="Goldman G.H."/>
            <person name="Wortman J.R."/>
            <person name="Jiang B."/>
            <person name="Denning D.W."/>
            <person name="Nierman W.C."/>
        </authorList>
    </citation>
    <scope>NUCLEOTIDE SEQUENCE [LARGE SCALE GENOMIC DNA]</scope>
    <source>
        <strain evidence="3">ATCC 1007 / CBS 513.65 / DSM 816 / NCTC 3887 / NRRL 1</strain>
    </source>
</reference>
<dbReference type="OMA" id="LNHWKSD"/>
<keyword evidence="1" id="KW-0732">Signal</keyword>
<evidence type="ECO:0000256" key="1">
    <source>
        <dbReference type="SAM" id="SignalP"/>
    </source>
</evidence>
<dbReference type="GeneID" id="4701131"/>
<feature type="chain" id="PRO_5002633657" description="GPI anchored protein" evidence="1">
    <location>
        <begin position="26"/>
        <end position="157"/>
    </location>
</feature>
<dbReference type="OrthoDB" id="4459037at2759"/>
<evidence type="ECO:0000313" key="2">
    <source>
        <dbReference type="EMBL" id="EAW07811.1"/>
    </source>
</evidence>
<dbReference type="RefSeq" id="XP_001269237.1">
    <property type="nucleotide sequence ID" value="XM_001269236.1"/>
</dbReference>
<dbReference type="Proteomes" id="UP000006701">
    <property type="component" value="Unassembled WGS sequence"/>
</dbReference>
<dbReference type="AlphaFoldDB" id="A1CQ90"/>
<evidence type="ECO:0008006" key="4">
    <source>
        <dbReference type="Google" id="ProtNLM"/>
    </source>
</evidence>
<name>A1CQ90_ASPCL</name>
<protein>
    <recommendedName>
        <fullName evidence="4">GPI anchored protein</fullName>
    </recommendedName>
</protein>
<keyword evidence="3" id="KW-1185">Reference proteome</keyword>
<proteinExistence type="predicted"/>
<feature type="signal peptide" evidence="1">
    <location>
        <begin position="1"/>
        <end position="25"/>
    </location>
</feature>
<gene>
    <name evidence="2" type="ORF">ACLA_025280</name>
</gene>
<dbReference type="VEuPathDB" id="FungiDB:ACLA_025280"/>
<dbReference type="KEGG" id="act:ACLA_025280"/>
<organism evidence="2 3">
    <name type="scientific">Aspergillus clavatus (strain ATCC 1007 / CBS 513.65 / DSM 816 / NCTC 3887 / NRRL 1 / QM 1276 / 107)</name>
    <dbReference type="NCBI Taxonomy" id="344612"/>
    <lineage>
        <taxon>Eukaryota</taxon>
        <taxon>Fungi</taxon>
        <taxon>Dikarya</taxon>
        <taxon>Ascomycota</taxon>
        <taxon>Pezizomycotina</taxon>
        <taxon>Eurotiomycetes</taxon>
        <taxon>Eurotiomycetidae</taxon>
        <taxon>Eurotiales</taxon>
        <taxon>Aspergillaceae</taxon>
        <taxon>Aspergillus</taxon>
        <taxon>Aspergillus subgen. Fumigati</taxon>
    </lineage>
</organism>
<sequence length="157" mass="16975">MSQPRSSMLLSLILAILAIASIGFTQPITTRTSISRSQLHARTPSPRVIPQSAELRNSIMNDIFDSVGLHALSKLNQWKEKIEKSDIIDDSTSLNSTITAQHNAVVSETPKAVNEDHKTGLAHPIEDPLGFVTGVFAAVSSKVSQVFNSQDEITLGV</sequence>
<dbReference type="EMBL" id="DS027059">
    <property type="protein sequence ID" value="EAW07811.1"/>
    <property type="molecule type" value="Genomic_DNA"/>
</dbReference>
<evidence type="ECO:0000313" key="3">
    <source>
        <dbReference type="Proteomes" id="UP000006701"/>
    </source>
</evidence>
<accession>A1CQ90</accession>